<dbReference type="Proteomes" id="UP001189792">
    <property type="component" value="Unassembled WGS sequence"/>
</dbReference>
<dbReference type="EMBL" id="CAUDKO010000012">
    <property type="protein sequence ID" value="CAJ0890641.1"/>
    <property type="molecule type" value="Genomic_DNA"/>
</dbReference>
<keyword evidence="6" id="KW-1185">Reference proteome</keyword>
<evidence type="ECO:0000313" key="6">
    <source>
        <dbReference type="Proteomes" id="UP001189792"/>
    </source>
</evidence>
<protein>
    <recommendedName>
        <fullName evidence="8">Transmembrane protein</fullName>
    </recommendedName>
</protein>
<comment type="caution">
    <text evidence="4">The sequence shown here is derived from an EMBL/GenBank/DDBJ whole genome shotgun (WGS) entry which is preliminary data.</text>
</comment>
<evidence type="ECO:0000313" key="7">
    <source>
        <dbReference type="Proteomes" id="UP001190491"/>
    </source>
</evidence>
<feature type="domain" description="T6SS Tle3 phospholipase effector alpha/beta" evidence="3">
    <location>
        <begin position="35"/>
        <end position="370"/>
    </location>
</feature>
<feature type="domain" description="Antibacterial effector protein Tle3 C-terminal" evidence="2">
    <location>
        <begin position="663"/>
        <end position="717"/>
    </location>
</feature>
<dbReference type="AlphaFoldDB" id="A0AAD2C170"/>
<dbReference type="InterPro" id="IPR056221">
    <property type="entry name" value="Tle3_ab_dom"/>
</dbReference>
<proteinExistence type="predicted"/>
<dbReference type="Proteomes" id="UP001190491">
    <property type="component" value="Unassembled WGS sequence"/>
</dbReference>
<accession>A0AAD2C170</accession>
<dbReference type="RefSeq" id="WP_206273790.1">
    <property type="nucleotide sequence ID" value="NZ_CAUDKO010000012.1"/>
</dbReference>
<organism evidence="4 7">
    <name type="scientific">Ralstonia flatus</name>
    <dbReference type="NCBI Taxonomy" id="3058601"/>
    <lineage>
        <taxon>Bacteria</taxon>
        <taxon>Pseudomonadati</taxon>
        <taxon>Pseudomonadota</taxon>
        <taxon>Betaproteobacteria</taxon>
        <taxon>Burkholderiales</taxon>
        <taxon>Burkholderiaceae</taxon>
        <taxon>Ralstonia</taxon>
    </lineage>
</organism>
<evidence type="ECO:0008006" key="8">
    <source>
        <dbReference type="Google" id="ProtNLM"/>
    </source>
</evidence>
<reference evidence="4 6" key="1">
    <citation type="submission" date="2023-07" db="EMBL/GenBank/DDBJ databases">
        <authorList>
            <person name="Peeters C."/>
        </authorList>
    </citation>
    <scope>NUCLEOTIDE SEQUENCE</scope>
    <source>
        <strain evidence="5 6">LMG 32965</strain>
        <strain evidence="4">R-77567</strain>
    </source>
</reference>
<evidence type="ECO:0000259" key="3">
    <source>
        <dbReference type="Pfam" id="PF24322"/>
    </source>
</evidence>
<feature type="region of interest" description="Disordered" evidence="1">
    <location>
        <begin position="535"/>
        <end position="590"/>
    </location>
</feature>
<dbReference type="Pfam" id="PF24322">
    <property type="entry name" value="Tle3"/>
    <property type="match status" value="1"/>
</dbReference>
<dbReference type="EMBL" id="CAUDLI010000010">
    <property type="protein sequence ID" value="CAJ0897176.1"/>
    <property type="molecule type" value="Genomic_DNA"/>
</dbReference>
<feature type="compositionally biased region" description="Basic and acidic residues" evidence="1">
    <location>
        <begin position="544"/>
        <end position="554"/>
    </location>
</feature>
<dbReference type="Pfam" id="PF11678">
    <property type="entry name" value="Tle3_C"/>
    <property type="match status" value="1"/>
</dbReference>
<dbReference type="InterPro" id="IPR021692">
    <property type="entry name" value="Tle3_C"/>
</dbReference>
<evidence type="ECO:0000313" key="4">
    <source>
        <dbReference type="EMBL" id="CAJ0890641.1"/>
    </source>
</evidence>
<evidence type="ECO:0000259" key="2">
    <source>
        <dbReference type="Pfam" id="PF11678"/>
    </source>
</evidence>
<gene>
    <name evidence="5" type="ORF">R77564_04070</name>
    <name evidence="4" type="ORF">R77567_04204</name>
</gene>
<dbReference type="InterPro" id="IPR029058">
    <property type="entry name" value="AB_hydrolase_fold"/>
</dbReference>
<dbReference type="SUPFAM" id="SSF53474">
    <property type="entry name" value="alpha/beta-Hydrolases"/>
    <property type="match status" value="1"/>
</dbReference>
<sequence>MSETSFHNPEASVIARATDITLPSGGVRKVPCIPLPGIIIFVHGVNSMGEWFNAAEEGLCDGLNERLNRKEFGKPVDDTIEGLLRAAQYSPELTPSGYLVRTKSENAVEGQDFVQGAEASPIIRFRWGYVANKEDLAVVGPNILLDEDNAWGGGPFANGCTALPDLWSNGTVTDLFLGLQVEYMNTETSRLVYNCPARHYGAHAAWRLAALVAQARERHQKHYGKECPVTIVCHSQGNMVGLASAFIGDKKFGGKGVADTYILANPPYSVLPNFADNFVQYDSVNDLGRVTTLSRRKTLDAFFGIVKNRNDDLASDDCVNAWIGNQRKPWERGSDQETYPSHKRVFLYANPHDQVIAVSTVMGMGWMGLPQNVLAGRDDDMKSAKQPYAFKNADGVLYQRIWAQGNPAKYSKDTPFMVGVAPGKAFVYYDKSNPANADGIQGGKGQFWLRKPLELRFHFRRVWEDERKGLGGKVGATMLGGLYEIAIGLVRIVTLDKVQPYPPVNATPPDGWTIHVNAHKVPNPIEPVSIHLYHPQTDKTGQQPKDDGQQRLDGKGGAPVGKVSGVFNQGPQSHTDELNPSGGKTGDIYDKYRAKGQGSADDEAALRYEHNASVRQLARRKEGDPYRDAVDLMSEKGRGALSGDEYKDFLAFDQEKREYFLRKAVDLNATNHSTILTNPAHSRQVMAYDVNVGLNILPFDQMQWLRKFADWRYQDEKDPVMQRWREYYMEGRFRGGVRLDEYEDYQPEVPEQLGIDTERSNSGVFSQTHRELPLDPVQRRELSAWEQQREDWRVQQPQYRRPTDTDDVLGGGPNG</sequence>
<feature type="region of interest" description="Disordered" evidence="1">
    <location>
        <begin position="793"/>
        <end position="815"/>
    </location>
</feature>
<evidence type="ECO:0000313" key="5">
    <source>
        <dbReference type="EMBL" id="CAJ0897176.1"/>
    </source>
</evidence>
<evidence type="ECO:0000256" key="1">
    <source>
        <dbReference type="SAM" id="MobiDB-lite"/>
    </source>
</evidence>
<name>A0AAD2C170_9RALS</name>